<comment type="similarity">
    <text evidence="3">Belongs to the PIGC family.</text>
</comment>
<dbReference type="PANTHER" id="PTHR12982:SF0">
    <property type="entry name" value="PHOSPHATIDYLINOSITOL N-ACETYLGLUCOSAMINYLTRANSFERASE SUBUNIT C"/>
    <property type="match status" value="1"/>
</dbReference>
<keyword evidence="10" id="KW-1185">Reference proteome</keyword>
<feature type="transmembrane region" description="Helical" evidence="8">
    <location>
        <begin position="230"/>
        <end position="250"/>
    </location>
</feature>
<dbReference type="Proteomes" id="UP000076532">
    <property type="component" value="Unassembled WGS sequence"/>
</dbReference>
<organism evidence="9 10">
    <name type="scientific">Athelia psychrophila</name>
    <dbReference type="NCBI Taxonomy" id="1759441"/>
    <lineage>
        <taxon>Eukaryota</taxon>
        <taxon>Fungi</taxon>
        <taxon>Dikarya</taxon>
        <taxon>Basidiomycota</taxon>
        <taxon>Agaricomycotina</taxon>
        <taxon>Agaricomycetes</taxon>
        <taxon>Agaricomycetidae</taxon>
        <taxon>Atheliales</taxon>
        <taxon>Atheliaceae</taxon>
        <taxon>Athelia</taxon>
    </lineage>
</organism>
<dbReference type="UniPathway" id="UPA00196"/>
<proteinExistence type="inferred from homology"/>
<keyword evidence="6 8" id="KW-1133">Transmembrane helix</keyword>
<evidence type="ECO:0000256" key="2">
    <source>
        <dbReference type="ARBA" id="ARBA00004687"/>
    </source>
</evidence>
<dbReference type="GO" id="GO:0000506">
    <property type="term" value="C:glycosylphosphatidylinositol-N-acetylglucosaminyltransferase (GPI-GnT) complex"/>
    <property type="evidence" value="ECO:0007669"/>
    <property type="project" value="TreeGrafter"/>
</dbReference>
<evidence type="ECO:0000256" key="8">
    <source>
        <dbReference type="SAM" id="Phobius"/>
    </source>
</evidence>
<name>A0A166U598_9AGAM</name>
<gene>
    <name evidence="9" type="ORF">FIBSPDRAFT_724641</name>
</gene>
<evidence type="ECO:0000256" key="3">
    <source>
        <dbReference type="ARBA" id="ARBA00008321"/>
    </source>
</evidence>
<keyword evidence="9" id="KW-0808">Transferase</keyword>
<dbReference type="EMBL" id="KV417490">
    <property type="protein sequence ID" value="KZP31329.1"/>
    <property type="molecule type" value="Genomic_DNA"/>
</dbReference>
<dbReference type="InterPro" id="IPR009450">
    <property type="entry name" value="Plno_GlcNAc_GPI2"/>
</dbReference>
<reference evidence="9 10" key="1">
    <citation type="journal article" date="2016" name="Mol. Biol. Evol.">
        <title>Comparative Genomics of Early-Diverging Mushroom-Forming Fungi Provides Insights into the Origins of Lignocellulose Decay Capabilities.</title>
        <authorList>
            <person name="Nagy L.G."/>
            <person name="Riley R."/>
            <person name="Tritt A."/>
            <person name="Adam C."/>
            <person name="Daum C."/>
            <person name="Floudas D."/>
            <person name="Sun H."/>
            <person name="Yadav J.S."/>
            <person name="Pangilinan J."/>
            <person name="Larsson K.H."/>
            <person name="Matsuura K."/>
            <person name="Barry K."/>
            <person name="Labutti K."/>
            <person name="Kuo R."/>
            <person name="Ohm R.A."/>
            <person name="Bhattacharya S.S."/>
            <person name="Shirouzu T."/>
            <person name="Yoshinaga Y."/>
            <person name="Martin F.M."/>
            <person name="Grigoriev I.V."/>
            <person name="Hibbett D.S."/>
        </authorList>
    </citation>
    <scope>NUCLEOTIDE SEQUENCE [LARGE SCALE GENOMIC DNA]</scope>
    <source>
        <strain evidence="9 10">CBS 109695</strain>
    </source>
</reference>
<feature type="transmembrane region" description="Helical" evidence="8">
    <location>
        <begin position="145"/>
        <end position="163"/>
    </location>
</feature>
<evidence type="ECO:0000256" key="6">
    <source>
        <dbReference type="ARBA" id="ARBA00022989"/>
    </source>
</evidence>
<dbReference type="PANTHER" id="PTHR12982">
    <property type="entry name" value="PHOSPHATIDYLINOSITOL GLYCAN, CLASS C"/>
    <property type="match status" value="1"/>
</dbReference>
<feature type="transmembrane region" description="Helical" evidence="8">
    <location>
        <begin position="256"/>
        <end position="277"/>
    </location>
</feature>
<feature type="transmembrane region" description="Helical" evidence="8">
    <location>
        <begin position="77"/>
        <end position="96"/>
    </location>
</feature>
<keyword evidence="9" id="KW-0328">Glycosyltransferase</keyword>
<evidence type="ECO:0000313" key="9">
    <source>
        <dbReference type="EMBL" id="KZP31329.1"/>
    </source>
</evidence>
<protein>
    <submittedName>
        <fullName evidence="9">Phosphatidylinositol N-acetylglucosaminyltransferase</fullName>
    </submittedName>
</protein>
<accession>A0A166U598</accession>
<dbReference type="Pfam" id="PF06432">
    <property type="entry name" value="GPI2"/>
    <property type="match status" value="1"/>
</dbReference>
<evidence type="ECO:0000256" key="5">
    <source>
        <dbReference type="ARBA" id="ARBA00022692"/>
    </source>
</evidence>
<dbReference type="GO" id="GO:0016757">
    <property type="term" value="F:glycosyltransferase activity"/>
    <property type="evidence" value="ECO:0007669"/>
    <property type="project" value="UniProtKB-KW"/>
</dbReference>
<feature type="transmembrane region" description="Helical" evidence="8">
    <location>
        <begin position="41"/>
        <end position="65"/>
    </location>
</feature>
<dbReference type="PIRSF" id="PIRSF016104">
    <property type="entry name" value="GPI2"/>
    <property type="match status" value="1"/>
</dbReference>
<keyword evidence="4" id="KW-0337">GPI-anchor biosynthesis</keyword>
<keyword evidence="5 8" id="KW-0812">Transmembrane</keyword>
<evidence type="ECO:0000256" key="1">
    <source>
        <dbReference type="ARBA" id="ARBA00004141"/>
    </source>
</evidence>
<feature type="transmembrane region" description="Helical" evidence="8">
    <location>
        <begin position="116"/>
        <end position="133"/>
    </location>
</feature>
<dbReference type="GO" id="GO:0006506">
    <property type="term" value="P:GPI anchor biosynthetic process"/>
    <property type="evidence" value="ECO:0007669"/>
    <property type="project" value="UniProtKB-UniPathway"/>
</dbReference>
<dbReference type="OrthoDB" id="196709at2759"/>
<evidence type="ECO:0000256" key="4">
    <source>
        <dbReference type="ARBA" id="ARBA00022502"/>
    </source>
</evidence>
<feature type="transmembrane region" description="Helical" evidence="8">
    <location>
        <begin position="199"/>
        <end position="218"/>
    </location>
</feature>
<comment type="pathway">
    <text evidence="2">Glycolipid biosynthesis; glycosylphosphatidylinositol-anchor biosynthesis.</text>
</comment>
<comment type="subcellular location">
    <subcellularLocation>
        <location evidence="1">Membrane</location>
        <topology evidence="1">Multi-pass membrane protein</topology>
    </subcellularLocation>
</comment>
<dbReference type="STRING" id="436010.A0A166U598"/>
<evidence type="ECO:0000313" key="10">
    <source>
        <dbReference type="Proteomes" id="UP000076532"/>
    </source>
</evidence>
<dbReference type="AlphaFoldDB" id="A0A166U598"/>
<keyword evidence="7 8" id="KW-0472">Membrane</keyword>
<sequence length="296" mass="33164">MSDEIWEKVLWKPQSYPDNYIPEKYFLASLRKNPNFRPYTYWPLVLASCAITQHLASIYTFLGVFVFVKEQSLDPRLLVWITVGCFLGGYISWEWLEYRGDKNNLANRILTGAQTLKSSILVFLALLALSPVLKTLSAATSSDSIWALSAFLFVLNALLADYSPGTTTGQPRDRLTSVLSMNAAMSSSVVLASRLSEDLAVFALMLFSVQVFALFPMLRQRLQVRLNTAIILQVLMTLFLSCICLCLAGQKSTSAYTLSAATLFFVTFIAPAILVWAQRYKNEIRGPWDVAVPKIN</sequence>
<evidence type="ECO:0000256" key="7">
    <source>
        <dbReference type="ARBA" id="ARBA00023136"/>
    </source>
</evidence>